<dbReference type="Proteomes" id="UP000220828">
    <property type="component" value="Unassembled WGS sequence"/>
</dbReference>
<evidence type="ECO:0000256" key="1">
    <source>
        <dbReference type="SAM" id="SignalP"/>
    </source>
</evidence>
<protein>
    <submittedName>
        <fullName evidence="2">Uncharacterized protein</fullName>
    </submittedName>
</protein>
<keyword evidence="1" id="KW-0732">Signal</keyword>
<evidence type="ECO:0000313" key="2">
    <source>
        <dbReference type="EMBL" id="PDS26342.1"/>
    </source>
</evidence>
<evidence type="ECO:0000313" key="3">
    <source>
        <dbReference type="Proteomes" id="UP000220828"/>
    </source>
</evidence>
<proteinExistence type="predicted"/>
<dbReference type="OMA" id="YVEYFNT"/>
<comment type="caution">
    <text evidence="2">The sequence shown here is derived from an EMBL/GenBank/DDBJ whole genome shotgun (WGS) entry which is preliminary data.</text>
</comment>
<name>A0A2H3KQ27_9FLAO</name>
<feature type="chain" id="PRO_5013742899" evidence="1">
    <location>
        <begin position="20"/>
        <end position="149"/>
    </location>
</feature>
<dbReference type="RefSeq" id="WP_014085137.1">
    <property type="nucleotide sequence ID" value="NZ_CBCSFI010000001.1"/>
</dbReference>
<reference evidence="2 3" key="1">
    <citation type="submission" date="2017-09" db="EMBL/GenBank/DDBJ databases">
        <title>Whole genomes of Flavobacteriaceae.</title>
        <authorList>
            <person name="Stine C."/>
            <person name="Li C."/>
            <person name="Tadesse D."/>
        </authorList>
    </citation>
    <scope>NUCLEOTIDE SEQUENCE [LARGE SCALE GENOMIC DNA]</scope>
    <source>
        <strain evidence="2 3">ATCC 35036</strain>
    </source>
</reference>
<dbReference type="OrthoDB" id="830908at2"/>
<feature type="signal peptide" evidence="1">
    <location>
        <begin position="1"/>
        <end position="19"/>
    </location>
</feature>
<organism evidence="2 3">
    <name type="scientific">Flavobacterium branchiophilum</name>
    <dbReference type="NCBI Taxonomy" id="55197"/>
    <lineage>
        <taxon>Bacteria</taxon>
        <taxon>Pseudomonadati</taxon>
        <taxon>Bacteroidota</taxon>
        <taxon>Flavobacteriia</taxon>
        <taxon>Flavobacteriales</taxon>
        <taxon>Flavobacteriaceae</taxon>
        <taxon>Flavobacterium</taxon>
    </lineage>
</organism>
<dbReference type="AlphaFoldDB" id="A0A2H3KQ27"/>
<sequence length="149" mass="16674">MKNKIVVVLVLFTLSKVKAQSPVAFYVSYYNSDRSQLKMGAEWFSTAARYRVFYGMGYGMVATQKQYKGLLDYHVSCNTNKGLLFKVSGSDVNLAPTVGISLLNAMDLDVGYSFAINKKEVPVIQGFTVGFTVRLSKNKNAFEKWHIGF</sequence>
<gene>
    <name evidence="2" type="ORF">B0A77_02570</name>
</gene>
<accession>A0A2H3KQ27</accession>
<dbReference type="EMBL" id="PCMW01000017">
    <property type="protein sequence ID" value="PDS26342.1"/>
    <property type="molecule type" value="Genomic_DNA"/>
</dbReference>